<evidence type="ECO:0000256" key="2">
    <source>
        <dbReference type="ARBA" id="ARBA00022618"/>
    </source>
</evidence>
<proteinExistence type="inferred from homology"/>
<gene>
    <name evidence="8" type="ORF">C6P46_003074</name>
</gene>
<evidence type="ECO:0000256" key="5">
    <source>
        <dbReference type="ARBA" id="ARBA00044801"/>
    </source>
</evidence>
<evidence type="ECO:0000256" key="4">
    <source>
        <dbReference type="ARBA" id="ARBA00044746"/>
    </source>
</evidence>
<dbReference type="PANTHER" id="PTHR13255">
    <property type="entry name" value="ATAXIN-10"/>
    <property type="match status" value="1"/>
</dbReference>
<evidence type="ECO:0000259" key="7">
    <source>
        <dbReference type="Pfam" id="PF09759"/>
    </source>
</evidence>
<feature type="compositionally biased region" description="Low complexity" evidence="6">
    <location>
        <begin position="403"/>
        <end position="420"/>
    </location>
</feature>
<dbReference type="OrthoDB" id="379794at2759"/>
<feature type="region of interest" description="Disordered" evidence="6">
    <location>
        <begin position="381"/>
        <end position="424"/>
    </location>
</feature>
<comment type="similarity">
    <text evidence="1">Belongs to the ataxin-10 family.</text>
</comment>
<dbReference type="Proteomes" id="UP000777482">
    <property type="component" value="Unassembled WGS sequence"/>
</dbReference>
<name>A0A9P6W3A9_RHOMI</name>
<evidence type="ECO:0000313" key="8">
    <source>
        <dbReference type="EMBL" id="KAG0662761.1"/>
    </source>
</evidence>
<sequence length="523" mass="56181">MTSSESPEALVQLLERYAEDPASSASLVEQLRPFRLALRSTSDLRTAYTAGDEFWPAFARVWKVEADRLAAASSDAEAAIPAIAALAGFTLSLCTHSPQNQTAAVATVEPQLRRVLLEASSFVNLQDPKSMANLVTANPDLAASYFPERLRLEENDKLLQRLLASPDHGTLHAILIFILNSIHGDPERAHLLGTSKAGAEVLDRIMIVVGTMFEDEKADAMTQEHFTSDLFGLSFFIVQQLVRQGAFEAAYEAHALMPGYAISPTLVTLLKFLDGHLSLSAHATSPSSLALVPFLVRQLDHLTNSLIDDNSTQARGRDAADAGTFQGVVLILHCLCSIGLALEQEEEVASEIAPDQVEASEKMVEGIESVVRLLGFAQTLMPPPTARPAPPSADDSPPHPAKDAASARPPPAAAADSSLPPTAPEGTAAIAQLQRTSVQFLGIASFASPSSSTAAAAKRIQARVKAAQDRVRVAAMREHALFTIRNLLKNNQENQDFVEALKPQYRVGQNGELMDLPPALRKS</sequence>
<dbReference type="GO" id="GO:0051301">
    <property type="term" value="P:cell division"/>
    <property type="evidence" value="ECO:0007669"/>
    <property type="project" value="UniProtKB-KW"/>
</dbReference>
<protein>
    <recommendedName>
        <fullName evidence="5">Ataxin-10 homolog</fullName>
    </recommendedName>
</protein>
<keyword evidence="3" id="KW-0131">Cell cycle</keyword>
<dbReference type="GO" id="GO:0005829">
    <property type="term" value="C:cytosol"/>
    <property type="evidence" value="ECO:0007669"/>
    <property type="project" value="TreeGrafter"/>
</dbReference>
<organism evidence="8 9">
    <name type="scientific">Rhodotorula mucilaginosa</name>
    <name type="common">Yeast</name>
    <name type="synonym">Rhodotorula rubra</name>
    <dbReference type="NCBI Taxonomy" id="5537"/>
    <lineage>
        <taxon>Eukaryota</taxon>
        <taxon>Fungi</taxon>
        <taxon>Dikarya</taxon>
        <taxon>Basidiomycota</taxon>
        <taxon>Pucciniomycotina</taxon>
        <taxon>Microbotryomycetes</taxon>
        <taxon>Sporidiobolales</taxon>
        <taxon>Sporidiobolaceae</taxon>
        <taxon>Rhodotorula</taxon>
    </lineage>
</organism>
<feature type="domain" description="Ataxin-10" evidence="7">
    <location>
        <begin position="475"/>
        <end position="513"/>
    </location>
</feature>
<dbReference type="InterPro" id="IPR051374">
    <property type="entry name" value="Ataxin-10/CTR86_families"/>
</dbReference>
<dbReference type="InterPro" id="IPR019156">
    <property type="entry name" value="Ataxin-10_domain"/>
</dbReference>
<dbReference type="Pfam" id="PF09759">
    <property type="entry name" value="Atx10homo_assoc"/>
    <property type="match status" value="1"/>
</dbReference>
<evidence type="ECO:0000313" key="9">
    <source>
        <dbReference type="Proteomes" id="UP000777482"/>
    </source>
</evidence>
<comment type="caution">
    <text evidence="8">The sequence shown here is derived from an EMBL/GenBank/DDBJ whole genome shotgun (WGS) entry which is preliminary data.</text>
</comment>
<dbReference type="AlphaFoldDB" id="A0A9P6W3A9"/>
<reference evidence="8 9" key="1">
    <citation type="submission" date="2020-11" db="EMBL/GenBank/DDBJ databases">
        <title>Kefir isolates.</title>
        <authorList>
            <person name="Marcisauskas S."/>
            <person name="Kim Y."/>
            <person name="Blasche S."/>
        </authorList>
    </citation>
    <scope>NUCLEOTIDE SEQUENCE [LARGE SCALE GENOMIC DNA]</scope>
    <source>
        <strain evidence="8 9">KR</strain>
    </source>
</reference>
<keyword evidence="2" id="KW-0132">Cell division</keyword>
<comment type="function">
    <text evidence="4">May play a role in the regulation of cytokinesis.</text>
</comment>
<keyword evidence="9" id="KW-1185">Reference proteome</keyword>
<dbReference type="PANTHER" id="PTHR13255:SF0">
    <property type="entry name" value="ATAXIN-10"/>
    <property type="match status" value="1"/>
</dbReference>
<evidence type="ECO:0000256" key="3">
    <source>
        <dbReference type="ARBA" id="ARBA00023306"/>
    </source>
</evidence>
<feature type="compositionally biased region" description="Pro residues" evidence="6">
    <location>
        <begin position="381"/>
        <end position="391"/>
    </location>
</feature>
<evidence type="ECO:0000256" key="6">
    <source>
        <dbReference type="SAM" id="MobiDB-lite"/>
    </source>
</evidence>
<dbReference type="EMBL" id="PUHQ01000024">
    <property type="protein sequence ID" value="KAG0662761.1"/>
    <property type="molecule type" value="Genomic_DNA"/>
</dbReference>
<evidence type="ECO:0000256" key="1">
    <source>
        <dbReference type="ARBA" id="ARBA00008384"/>
    </source>
</evidence>
<accession>A0A9P6W3A9</accession>